<sequence>MTTVARHKSPVSRQATATAPRARERVRPPGAPRRVGWLYVLPALVIYAGFLLWPLVRGAQFSLYDWDGLGPATWAGMSNYSRLLSDPVLRGAFWHLLVLILFYAVLPCIIAFVLVAAMSRTRIRGLTFFRTVLFLPQVVAMVAVAVAWQWMYSADGPINSVLRGLHALGLPDWSRGWLGDFTFALPAVGLVGTWVGIGLAMVLFLAGVQKIPRELYEAARIDGAGPVREFFTVTLPGLRRELAVALTLTTIMAIRNFDLIYMATSGGPGDSTKVPAYEVYNRTFNTGEVGLGCAIGVTLAVLAFLATAGIGRLVEGRDS</sequence>
<feature type="transmembrane region" description="Helical" evidence="7">
    <location>
        <begin position="183"/>
        <end position="206"/>
    </location>
</feature>
<protein>
    <submittedName>
        <fullName evidence="10">Raffinose/stachyose/melibiose transport system permease protein</fullName>
    </submittedName>
</protein>
<keyword evidence="6 7" id="KW-0472">Membrane</keyword>
<dbReference type="Gene3D" id="1.10.3720.10">
    <property type="entry name" value="MetI-like"/>
    <property type="match status" value="1"/>
</dbReference>
<keyword evidence="2 7" id="KW-0813">Transport</keyword>
<feature type="transmembrane region" description="Helical" evidence="7">
    <location>
        <begin position="92"/>
        <end position="116"/>
    </location>
</feature>
<dbReference type="RefSeq" id="WP_197015966.1">
    <property type="nucleotide sequence ID" value="NZ_BAABES010000003.1"/>
</dbReference>
<dbReference type="CDD" id="cd06261">
    <property type="entry name" value="TM_PBP2"/>
    <property type="match status" value="1"/>
</dbReference>
<dbReference type="InterPro" id="IPR000515">
    <property type="entry name" value="MetI-like"/>
</dbReference>
<dbReference type="GO" id="GO:0055085">
    <property type="term" value="P:transmembrane transport"/>
    <property type="evidence" value="ECO:0007669"/>
    <property type="project" value="InterPro"/>
</dbReference>
<evidence type="ECO:0000256" key="8">
    <source>
        <dbReference type="SAM" id="MobiDB-lite"/>
    </source>
</evidence>
<keyword evidence="3" id="KW-1003">Cell membrane</keyword>
<dbReference type="GO" id="GO:0005886">
    <property type="term" value="C:plasma membrane"/>
    <property type="evidence" value="ECO:0007669"/>
    <property type="project" value="UniProtKB-SubCell"/>
</dbReference>
<dbReference type="EMBL" id="JADOUA010000001">
    <property type="protein sequence ID" value="MBG6093968.1"/>
    <property type="molecule type" value="Genomic_DNA"/>
</dbReference>
<dbReference type="AlphaFoldDB" id="A0A931DWE2"/>
<keyword evidence="5 7" id="KW-1133">Transmembrane helix</keyword>
<feature type="transmembrane region" description="Helical" evidence="7">
    <location>
        <begin position="289"/>
        <end position="314"/>
    </location>
</feature>
<feature type="domain" description="ABC transmembrane type-1" evidence="9">
    <location>
        <begin position="93"/>
        <end position="310"/>
    </location>
</feature>
<feature type="transmembrane region" description="Helical" evidence="7">
    <location>
        <begin position="128"/>
        <end position="151"/>
    </location>
</feature>
<gene>
    <name evidence="10" type="ORF">IW256_008081</name>
</gene>
<evidence type="ECO:0000256" key="5">
    <source>
        <dbReference type="ARBA" id="ARBA00022989"/>
    </source>
</evidence>
<evidence type="ECO:0000256" key="1">
    <source>
        <dbReference type="ARBA" id="ARBA00004651"/>
    </source>
</evidence>
<evidence type="ECO:0000256" key="7">
    <source>
        <dbReference type="RuleBase" id="RU363032"/>
    </source>
</evidence>
<evidence type="ECO:0000259" key="9">
    <source>
        <dbReference type="PROSITE" id="PS50928"/>
    </source>
</evidence>
<evidence type="ECO:0000256" key="3">
    <source>
        <dbReference type="ARBA" id="ARBA00022475"/>
    </source>
</evidence>
<keyword evidence="11" id="KW-1185">Reference proteome</keyword>
<reference evidence="10" key="1">
    <citation type="submission" date="2020-11" db="EMBL/GenBank/DDBJ databases">
        <title>Sequencing the genomes of 1000 actinobacteria strains.</title>
        <authorList>
            <person name="Klenk H.-P."/>
        </authorList>
    </citation>
    <scope>NUCLEOTIDE SEQUENCE</scope>
    <source>
        <strain evidence="10">DSM 43175</strain>
    </source>
</reference>
<proteinExistence type="inferred from homology"/>
<dbReference type="Proteomes" id="UP000614047">
    <property type="component" value="Unassembled WGS sequence"/>
</dbReference>
<accession>A0A931DWE2</accession>
<evidence type="ECO:0000313" key="10">
    <source>
        <dbReference type="EMBL" id="MBG6093968.1"/>
    </source>
</evidence>
<evidence type="ECO:0000256" key="6">
    <source>
        <dbReference type="ARBA" id="ARBA00023136"/>
    </source>
</evidence>
<feature type="compositionally biased region" description="Basic residues" evidence="8">
    <location>
        <begin position="1"/>
        <end position="10"/>
    </location>
</feature>
<comment type="caution">
    <text evidence="10">The sequence shown here is derived from an EMBL/GenBank/DDBJ whole genome shotgun (WGS) entry which is preliminary data.</text>
</comment>
<comment type="similarity">
    <text evidence="7">Belongs to the binding-protein-dependent transport system permease family.</text>
</comment>
<dbReference type="SUPFAM" id="SSF161098">
    <property type="entry name" value="MetI-like"/>
    <property type="match status" value="1"/>
</dbReference>
<comment type="subcellular location">
    <subcellularLocation>
        <location evidence="1 7">Cell membrane</location>
        <topology evidence="1 7">Multi-pass membrane protein</topology>
    </subcellularLocation>
</comment>
<name>A0A931DWE2_9ACTN</name>
<dbReference type="InterPro" id="IPR050809">
    <property type="entry name" value="UgpAE/MalFG_permease"/>
</dbReference>
<keyword evidence="4 7" id="KW-0812">Transmembrane</keyword>
<dbReference type="PANTHER" id="PTHR43227">
    <property type="entry name" value="BLL4140 PROTEIN"/>
    <property type="match status" value="1"/>
</dbReference>
<feature type="region of interest" description="Disordered" evidence="8">
    <location>
        <begin position="1"/>
        <end position="27"/>
    </location>
</feature>
<evidence type="ECO:0000256" key="4">
    <source>
        <dbReference type="ARBA" id="ARBA00022692"/>
    </source>
</evidence>
<evidence type="ECO:0000313" key="11">
    <source>
        <dbReference type="Proteomes" id="UP000614047"/>
    </source>
</evidence>
<dbReference type="Pfam" id="PF00528">
    <property type="entry name" value="BPD_transp_1"/>
    <property type="match status" value="1"/>
</dbReference>
<feature type="transmembrane region" description="Helical" evidence="7">
    <location>
        <begin position="35"/>
        <end position="56"/>
    </location>
</feature>
<dbReference type="InterPro" id="IPR035906">
    <property type="entry name" value="MetI-like_sf"/>
</dbReference>
<dbReference type="PROSITE" id="PS50928">
    <property type="entry name" value="ABC_TM1"/>
    <property type="match status" value="1"/>
</dbReference>
<organism evidence="10 11">
    <name type="scientific">Actinomadura viridis</name>
    <dbReference type="NCBI Taxonomy" id="58110"/>
    <lineage>
        <taxon>Bacteria</taxon>
        <taxon>Bacillati</taxon>
        <taxon>Actinomycetota</taxon>
        <taxon>Actinomycetes</taxon>
        <taxon>Streptosporangiales</taxon>
        <taxon>Thermomonosporaceae</taxon>
        <taxon>Actinomadura</taxon>
    </lineage>
</organism>
<evidence type="ECO:0000256" key="2">
    <source>
        <dbReference type="ARBA" id="ARBA00022448"/>
    </source>
</evidence>
<dbReference type="PANTHER" id="PTHR43227:SF11">
    <property type="entry name" value="BLL4140 PROTEIN"/>
    <property type="match status" value="1"/>
</dbReference>